<dbReference type="EMBL" id="QGKV02000759">
    <property type="protein sequence ID" value="KAF3563551.1"/>
    <property type="molecule type" value="Genomic_DNA"/>
</dbReference>
<accession>A0ABQ7CVC9</accession>
<keyword evidence="2" id="KW-1133">Transmembrane helix</keyword>
<keyword evidence="4" id="KW-1185">Reference proteome</keyword>
<protein>
    <submittedName>
        <fullName evidence="3">Uncharacterized protein</fullName>
    </submittedName>
</protein>
<feature type="region of interest" description="Disordered" evidence="1">
    <location>
        <begin position="470"/>
        <end position="529"/>
    </location>
</feature>
<feature type="compositionally biased region" description="Basic and acidic residues" evidence="1">
    <location>
        <begin position="404"/>
        <end position="443"/>
    </location>
</feature>
<evidence type="ECO:0000256" key="2">
    <source>
        <dbReference type="SAM" id="Phobius"/>
    </source>
</evidence>
<comment type="caution">
    <text evidence="3">The sequence shown here is derived from an EMBL/GenBank/DDBJ whole genome shotgun (WGS) entry which is preliminary data.</text>
</comment>
<dbReference type="Proteomes" id="UP000266723">
    <property type="component" value="Unassembled WGS sequence"/>
</dbReference>
<proteinExistence type="predicted"/>
<keyword evidence="2" id="KW-0472">Membrane</keyword>
<name>A0ABQ7CVC9_BRACR</name>
<sequence length="529" mass="59351">MESDAGNSVARRRRRLSVVALSFVSLPLHVTLLLHEFLVGLGFLCSFAVAMCWRCCRCCHFIIWLLLSPSPSLLTALVPDLFHKTSTFSICYSQIPDLKLLGRVFPSSSPTTLNFLPSGKIDANWFNCLCGSRTSPPGSLFVRSMRLNGSKYYYQTIQTKFLLLSDHNDQWLDFGSVKSPGLQHGNAGVGCLCLESTPVHSEVCVKPISLSVGIKVKSSLTTNFFMVKIHSCNAAPARLLEWFICSVHKCQSLQAMKYMFVDSQQCSTPSSNLRLLKLGRNSPFKSSFEDEFNQISSRQGRERSFSTSSFSKERFFPPISLCIRGDPLPVFKTRKIYQCPSRLLSCVKVRLGPVDATILILMRVEVLDGAAMSYAIVTNHEEEAVPPEKKIEQASLALVNNIKDRQPDRDVASPGDHDHSVDRSDLNVDKEKRVEKEDRERINRALGDGEAEEQGNLHHFPKKSESFEAFSGPAASHYEKNNLKDSLSNEEHLSRPRKGDEKETEAAKEKERSKDKYMGKSIQELDLSD</sequence>
<evidence type="ECO:0000256" key="1">
    <source>
        <dbReference type="SAM" id="MobiDB-lite"/>
    </source>
</evidence>
<feature type="region of interest" description="Disordered" evidence="1">
    <location>
        <begin position="404"/>
        <end position="458"/>
    </location>
</feature>
<feature type="transmembrane region" description="Helical" evidence="2">
    <location>
        <begin position="41"/>
        <end position="67"/>
    </location>
</feature>
<feature type="compositionally biased region" description="Basic and acidic residues" evidence="1">
    <location>
        <begin position="477"/>
        <end position="518"/>
    </location>
</feature>
<keyword evidence="2" id="KW-0812">Transmembrane</keyword>
<organism evidence="3 4">
    <name type="scientific">Brassica cretica</name>
    <name type="common">Mustard</name>
    <dbReference type="NCBI Taxonomy" id="69181"/>
    <lineage>
        <taxon>Eukaryota</taxon>
        <taxon>Viridiplantae</taxon>
        <taxon>Streptophyta</taxon>
        <taxon>Embryophyta</taxon>
        <taxon>Tracheophyta</taxon>
        <taxon>Spermatophyta</taxon>
        <taxon>Magnoliopsida</taxon>
        <taxon>eudicotyledons</taxon>
        <taxon>Gunneridae</taxon>
        <taxon>Pentapetalae</taxon>
        <taxon>rosids</taxon>
        <taxon>malvids</taxon>
        <taxon>Brassicales</taxon>
        <taxon>Brassicaceae</taxon>
        <taxon>Brassiceae</taxon>
        <taxon>Brassica</taxon>
    </lineage>
</organism>
<reference evidence="3 4" key="1">
    <citation type="journal article" date="2020" name="BMC Genomics">
        <title>Intraspecific diversification of the crop wild relative Brassica cretica Lam. using demographic model selection.</title>
        <authorList>
            <person name="Kioukis A."/>
            <person name="Michalopoulou V.A."/>
            <person name="Briers L."/>
            <person name="Pirintsos S."/>
            <person name="Studholme D.J."/>
            <person name="Pavlidis P."/>
            <person name="Sarris P.F."/>
        </authorList>
    </citation>
    <scope>NUCLEOTIDE SEQUENCE [LARGE SCALE GENOMIC DNA]</scope>
    <source>
        <strain evidence="4">cv. PFS-1207/04</strain>
    </source>
</reference>
<evidence type="ECO:0000313" key="4">
    <source>
        <dbReference type="Proteomes" id="UP000266723"/>
    </source>
</evidence>
<evidence type="ECO:0000313" key="3">
    <source>
        <dbReference type="EMBL" id="KAF3563551.1"/>
    </source>
</evidence>
<gene>
    <name evidence="3" type="ORF">DY000_02018966</name>
</gene>